<feature type="binding site" evidence="10">
    <location>
        <position position="196"/>
    </location>
    <ligand>
        <name>Mg(2+)</name>
        <dbReference type="ChEBI" id="CHEBI:18420"/>
    </ligand>
</feature>
<feature type="binding site" evidence="9">
    <location>
        <begin position="190"/>
        <end position="196"/>
    </location>
    <ligand>
        <name>GTP</name>
        <dbReference type="ChEBI" id="CHEBI:37565"/>
    </ligand>
</feature>
<organism evidence="11 12">
    <name type="scientific">Tigriopus californicus</name>
    <name type="common">Marine copepod</name>
    <dbReference type="NCBI Taxonomy" id="6832"/>
    <lineage>
        <taxon>Eukaryota</taxon>
        <taxon>Metazoa</taxon>
        <taxon>Ecdysozoa</taxon>
        <taxon>Arthropoda</taxon>
        <taxon>Crustacea</taxon>
        <taxon>Multicrustacea</taxon>
        <taxon>Hexanauplia</taxon>
        <taxon>Copepoda</taxon>
        <taxon>Harpacticoida</taxon>
        <taxon>Harpacticidae</taxon>
        <taxon>Tigriopus</taxon>
    </lineage>
</organism>
<sequence length="369" mass="42022">MGCLFSLFTHGYCAKVDDAKALSKKIDKEILLELKNEPDEIEILLLGAPESGKSTILKQIRIIYKSDYTLEERLMFKPIVYANALQSMSIILHSLERLGIELDSEQVEYDAYQFYQLLEQKTCHSHILVEDVKVTPDLAGIMARLWKDAGVQRAFIQANQFQLSDCASYFLDNIGRLGEANYIPSAQDILHTRVKTCGIVEVKFLIKDMMFRLHDVGGQRSERRKWLSLFDCVHAVAFCVNLVDYDNVVIWEEEPSNRMLESLKLFGAIANSKVFIDAVMILFLNKTDLFQRKLTRVPLVTTFPDYNGPNGEFESAAQFISKKFKGQKKSVPPAYSHLVCATDTDNMKLVINAVTDMLIKNFLKDCGIY</sequence>
<dbReference type="CDD" id="cd00066">
    <property type="entry name" value="G-alpha"/>
    <property type="match status" value="1"/>
</dbReference>
<evidence type="ECO:0000313" key="12">
    <source>
        <dbReference type="Proteomes" id="UP000318571"/>
    </source>
</evidence>
<gene>
    <name evidence="11" type="ORF">TCAL_11116</name>
</gene>
<evidence type="ECO:0000256" key="10">
    <source>
        <dbReference type="PIRSR" id="PIRSR601019-2"/>
    </source>
</evidence>
<dbReference type="STRING" id="6832.A0A553NPQ9"/>
<accession>A0A553NPQ9</accession>
<reference evidence="11 12" key="1">
    <citation type="journal article" date="2018" name="Nat. Ecol. Evol.">
        <title>Genomic signatures of mitonuclear coevolution across populations of Tigriopus californicus.</title>
        <authorList>
            <person name="Barreto F.S."/>
            <person name="Watson E.T."/>
            <person name="Lima T.G."/>
            <person name="Willett C.S."/>
            <person name="Edmands S."/>
            <person name="Li W."/>
            <person name="Burton R.S."/>
        </authorList>
    </citation>
    <scope>NUCLEOTIDE SEQUENCE [LARGE SCALE GENOMIC DNA]</scope>
    <source>
        <strain evidence="11 12">San Diego</strain>
    </source>
</reference>
<dbReference type="GO" id="GO:0031683">
    <property type="term" value="F:G-protein beta/gamma-subunit complex binding"/>
    <property type="evidence" value="ECO:0007669"/>
    <property type="project" value="InterPro"/>
</dbReference>
<feature type="binding site" evidence="9">
    <location>
        <begin position="215"/>
        <end position="219"/>
    </location>
    <ligand>
        <name>GTP</name>
        <dbReference type="ChEBI" id="CHEBI:37565"/>
    </ligand>
</feature>
<dbReference type="Gene3D" id="1.10.400.10">
    <property type="entry name" value="GI Alpha 1, domain 2-like"/>
    <property type="match status" value="1"/>
</dbReference>
<feature type="binding site" evidence="9">
    <location>
        <begin position="285"/>
        <end position="288"/>
    </location>
    <ligand>
        <name>GTP</name>
        <dbReference type="ChEBI" id="CHEBI:37565"/>
    </ligand>
</feature>
<feature type="binding site" evidence="10">
    <location>
        <position position="54"/>
    </location>
    <ligand>
        <name>Mg(2+)</name>
        <dbReference type="ChEBI" id="CHEBI:18420"/>
    </ligand>
</feature>
<keyword evidence="2 10" id="KW-0479">Metal-binding</keyword>
<proteinExistence type="predicted"/>
<keyword evidence="12" id="KW-1185">Reference proteome</keyword>
<dbReference type="PANTHER" id="PTHR10218">
    <property type="entry name" value="GTP-BINDING PROTEIN ALPHA SUBUNIT"/>
    <property type="match status" value="1"/>
</dbReference>
<evidence type="ECO:0000313" key="11">
    <source>
        <dbReference type="EMBL" id="TRY67423.1"/>
    </source>
</evidence>
<dbReference type="SUPFAM" id="SSF52540">
    <property type="entry name" value="P-loop containing nucleoside triphosphate hydrolases"/>
    <property type="match status" value="1"/>
</dbReference>
<dbReference type="Proteomes" id="UP000318571">
    <property type="component" value="Chromosome 4"/>
</dbReference>
<evidence type="ECO:0000256" key="6">
    <source>
        <dbReference type="ARBA" id="ARBA00023139"/>
    </source>
</evidence>
<evidence type="ECO:0000256" key="9">
    <source>
        <dbReference type="PIRSR" id="PIRSR601019-1"/>
    </source>
</evidence>
<evidence type="ECO:0000256" key="8">
    <source>
        <dbReference type="ARBA" id="ARBA00023288"/>
    </source>
</evidence>
<name>A0A553NPQ9_TIGCA</name>
<dbReference type="InterPro" id="IPR001019">
    <property type="entry name" value="Gprotein_alpha_su"/>
</dbReference>
<dbReference type="OrthoDB" id="5817230at2759"/>
<protein>
    <submittedName>
        <fullName evidence="11">Uncharacterized protein</fullName>
    </submittedName>
</protein>
<dbReference type="SMART" id="SM00275">
    <property type="entry name" value="G_alpha"/>
    <property type="match status" value="1"/>
</dbReference>
<keyword evidence="5 9" id="KW-0342">GTP-binding</keyword>
<keyword evidence="8" id="KW-0449">Lipoprotein</keyword>
<dbReference type="InterPro" id="IPR027417">
    <property type="entry name" value="P-loop_NTPase"/>
</dbReference>
<evidence type="ECO:0000256" key="3">
    <source>
        <dbReference type="ARBA" id="ARBA00022741"/>
    </source>
</evidence>
<evidence type="ECO:0000256" key="7">
    <source>
        <dbReference type="ARBA" id="ARBA00023224"/>
    </source>
</evidence>
<evidence type="ECO:0000256" key="1">
    <source>
        <dbReference type="ARBA" id="ARBA00022707"/>
    </source>
</evidence>
<evidence type="ECO:0000256" key="5">
    <source>
        <dbReference type="ARBA" id="ARBA00023134"/>
    </source>
</evidence>
<keyword evidence="3 9" id="KW-0547">Nucleotide-binding</keyword>
<dbReference type="GO" id="GO:0005737">
    <property type="term" value="C:cytoplasm"/>
    <property type="evidence" value="ECO:0007669"/>
    <property type="project" value="TreeGrafter"/>
</dbReference>
<dbReference type="GO" id="GO:0001664">
    <property type="term" value="F:G protein-coupled receptor binding"/>
    <property type="evidence" value="ECO:0007669"/>
    <property type="project" value="TreeGrafter"/>
</dbReference>
<dbReference type="GO" id="GO:0007188">
    <property type="term" value="P:adenylate cyclase-modulating G protein-coupled receptor signaling pathway"/>
    <property type="evidence" value="ECO:0007669"/>
    <property type="project" value="InterPro"/>
</dbReference>
<dbReference type="FunFam" id="3.40.50.300:FF:002307">
    <property type="entry name" value="Guanine nucleotide-binding protein G(k) subunit alpha"/>
    <property type="match status" value="1"/>
</dbReference>
<dbReference type="PRINTS" id="PR00318">
    <property type="entry name" value="GPROTEINA"/>
</dbReference>
<evidence type="ECO:0000256" key="2">
    <source>
        <dbReference type="ARBA" id="ARBA00022723"/>
    </source>
</evidence>
<keyword evidence="1" id="KW-0519">Myristate</keyword>
<dbReference type="GO" id="GO:0005834">
    <property type="term" value="C:heterotrimeric G-protein complex"/>
    <property type="evidence" value="ECO:0007669"/>
    <property type="project" value="TreeGrafter"/>
</dbReference>
<dbReference type="PRINTS" id="PR00441">
    <property type="entry name" value="GPROTEINAI"/>
</dbReference>
<dbReference type="GO" id="GO:0046872">
    <property type="term" value="F:metal ion binding"/>
    <property type="evidence" value="ECO:0007669"/>
    <property type="project" value="UniProtKB-KW"/>
</dbReference>
<dbReference type="InterPro" id="IPR001408">
    <property type="entry name" value="Gprotein_alpha_I"/>
</dbReference>
<dbReference type="GO" id="GO:0003924">
    <property type="term" value="F:GTPase activity"/>
    <property type="evidence" value="ECO:0007669"/>
    <property type="project" value="InterPro"/>
</dbReference>
<dbReference type="PROSITE" id="PS51882">
    <property type="entry name" value="G_ALPHA"/>
    <property type="match status" value="1"/>
</dbReference>
<evidence type="ECO:0000256" key="4">
    <source>
        <dbReference type="ARBA" id="ARBA00022842"/>
    </source>
</evidence>
<dbReference type="PANTHER" id="PTHR10218:SF362">
    <property type="entry name" value="G PROTEIN ALPHA O SUBUNIT"/>
    <property type="match status" value="1"/>
</dbReference>
<feature type="binding site" evidence="9">
    <location>
        <begin position="50"/>
        <end position="55"/>
    </location>
    <ligand>
        <name>GTP</name>
        <dbReference type="ChEBI" id="CHEBI:37565"/>
    </ligand>
</feature>
<dbReference type="AlphaFoldDB" id="A0A553NPQ9"/>
<keyword evidence="6" id="KW-0564">Palmitate</keyword>
<dbReference type="Pfam" id="PF00503">
    <property type="entry name" value="G-alpha"/>
    <property type="match status" value="1"/>
</dbReference>
<keyword evidence="4 10" id="KW-0460">Magnesium</keyword>
<dbReference type="GO" id="GO:0005525">
    <property type="term" value="F:GTP binding"/>
    <property type="evidence" value="ECO:0007669"/>
    <property type="project" value="UniProtKB-KW"/>
</dbReference>
<dbReference type="SUPFAM" id="SSF47895">
    <property type="entry name" value="Transducin (alpha subunit), insertion domain"/>
    <property type="match status" value="1"/>
</dbReference>
<comment type="caution">
    <text evidence="11">The sequence shown here is derived from an EMBL/GenBank/DDBJ whole genome shotgun (WGS) entry which is preliminary data.</text>
</comment>
<dbReference type="Gene3D" id="3.40.50.300">
    <property type="entry name" value="P-loop containing nucleotide triphosphate hydrolases"/>
    <property type="match status" value="1"/>
</dbReference>
<keyword evidence="7" id="KW-0807">Transducer</keyword>
<feature type="binding site" evidence="9">
    <location>
        <position position="341"/>
    </location>
    <ligand>
        <name>GTP</name>
        <dbReference type="ChEBI" id="CHEBI:37565"/>
    </ligand>
</feature>
<dbReference type="InterPro" id="IPR011025">
    <property type="entry name" value="GproteinA_insert"/>
</dbReference>
<dbReference type="EMBL" id="VCGU01000011">
    <property type="protein sequence ID" value="TRY67423.1"/>
    <property type="molecule type" value="Genomic_DNA"/>
</dbReference>